<keyword evidence="2" id="KW-1185">Reference proteome</keyword>
<dbReference type="Proteomes" id="UP000515679">
    <property type="component" value="Chromosome"/>
</dbReference>
<sequence length="291" mass="33705">MDNEQRSPGSSVSNIKQRLQRFDNTYAFNMQPIGIVFAISLKSKAVSRDWVTVQNNLAKTLRSILHSSDANFRIVIAGHEKPDIEELKHEYVTWLSVDFPPPKSFHEFSRDKMSKRKVIGAYLRKIGYTGYFMPLDADDWVHYRFVEFIRSQPYSDAFVLKKGLMVNLVKDEIWLRRGRFFASCGSSAVYFFSNSDYPLSAKKPLNKSPFLIVLNNHTRVLQHLAQHKKKHQMIDFPFITWVLAHGDNNSMLKGRRDNSISAKNYGATSEKFGDWLYDYFKIRGTKNDGSL</sequence>
<organism evidence="1 2">
    <name type="scientific">Cohnella cholangitidis</name>
    <dbReference type="NCBI Taxonomy" id="2598458"/>
    <lineage>
        <taxon>Bacteria</taxon>
        <taxon>Bacillati</taxon>
        <taxon>Bacillota</taxon>
        <taxon>Bacilli</taxon>
        <taxon>Bacillales</taxon>
        <taxon>Paenibacillaceae</taxon>
        <taxon>Cohnella</taxon>
    </lineage>
</organism>
<proteinExistence type="predicted"/>
<evidence type="ECO:0000313" key="2">
    <source>
        <dbReference type="Proteomes" id="UP000515679"/>
    </source>
</evidence>
<evidence type="ECO:0000313" key="1">
    <source>
        <dbReference type="EMBL" id="QMV40781.1"/>
    </source>
</evidence>
<protein>
    <recommendedName>
        <fullName evidence="3">Glycosyltransferase family 2 protein</fullName>
    </recommendedName>
</protein>
<dbReference type="AlphaFoldDB" id="A0A7G5BUZ7"/>
<dbReference type="KEGG" id="cchl:FPL14_05860"/>
<dbReference type="EMBL" id="CP041969">
    <property type="protein sequence ID" value="QMV40781.1"/>
    <property type="molecule type" value="Genomic_DNA"/>
</dbReference>
<evidence type="ECO:0008006" key="3">
    <source>
        <dbReference type="Google" id="ProtNLM"/>
    </source>
</evidence>
<accession>A0A7G5BUZ7</accession>
<reference evidence="1 2" key="1">
    <citation type="submission" date="2019-07" db="EMBL/GenBank/DDBJ databases">
        <authorList>
            <person name="Kim J.K."/>
            <person name="Cheong H.-M."/>
            <person name="Choi Y."/>
            <person name="Hwang K.J."/>
            <person name="Lee S."/>
            <person name="Choi C."/>
        </authorList>
    </citation>
    <scope>NUCLEOTIDE SEQUENCE [LARGE SCALE GENOMIC DNA]</scope>
    <source>
        <strain evidence="1 2">KS 22</strain>
    </source>
</reference>
<dbReference type="RefSeq" id="WP_182302138.1">
    <property type="nucleotide sequence ID" value="NZ_CP041969.1"/>
</dbReference>
<gene>
    <name evidence="1" type="ORF">FPL14_05860</name>
</gene>
<name>A0A7G5BUZ7_9BACL</name>